<reference evidence="4 5" key="1">
    <citation type="submission" date="2006-12" db="EMBL/GenBank/DDBJ databases">
        <title>Complete sequence of Shewanella amazonensis SB2B.</title>
        <authorList>
            <consortium name="US DOE Joint Genome Institute"/>
            <person name="Copeland A."/>
            <person name="Lucas S."/>
            <person name="Lapidus A."/>
            <person name="Barry K."/>
            <person name="Detter J.C."/>
            <person name="Glavina del Rio T."/>
            <person name="Hammon N."/>
            <person name="Israni S."/>
            <person name="Dalin E."/>
            <person name="Tice H."/>
            <person name="Pitluck S."/>
            <person name="Munk A.C."/>
            <person name="Brettin T."/>
            <person name="Bruce D."/>
            <person name="Han C."/>
            <person name="Tapia R."/>
            <person name="Gilna P."/>
            <person name="Schmutz J."/>
            <person name="Larimer F."/>
            <person name="Land M."/>
            <person name="Hauser L."/>
            <person name="Kyrpides N."/>
            <person name="Mikhailova N."/>
            <person name="Fredrickson J."/>
            <person name="Richardson P."/>
        </authorList>
    </citation>
    <scope>NUCLEOTIDE SEQUENCE [LARGE SCALE GENOMIC DNA]</scope>
    <source>
        <strain evidence="5">ATCC BAA-1098 / SB2B</strain>
    </source>
</reference>
<gene>
    <name evidence="4" type="ordered locus">Sama_0404</name>
</gene>
<dbReference type="Pfam" id="PF13673">
    <property type="entry name" value="Acetyltransf_10"/>
    <property type="match status" value="1"/>
</dbReference>
<dbReference type="HOGENOM" id="CLU_056607_3_1_6"/>
<protein>
    <recommendedName>
        <fullName evidence="2">Protein ElaA</fullName>
    </recommendedName>
</protein>
<keyword evidence="4" id="KW-0808">Transferase</keyword>
<dbReference type="STRING" id="326297.Sama_0404"/>
<dbReference type="OrthoDB" id="9796171at2"/>
<dbReference type="InterPro" id="IPR000182">
    <property type="entry name" value="GNAT_dom"/>
</dbReference>
<dbReference type="Gene3D" id="3.40.630.30">
    <property type="match status" value="1"/>
</dbReference>
<evidence type="ECO:0000256" key="1">
    <source>
        <dbReference type="ARBA" id="ARBA00009623"/>
    </source>
</evidence>
<dbReference type="AlphaFoldDB" id="A1S2K8"/>
<dbReference type="Proteomes" id="UP000009175">
    <property type="component" value="Chromosome"/>
</dbReference>
<dbReference type="PROSITE" id="PS51186">
    <property type="entry name" value="GNAT"/>
    <property type="match status" value="1"/>
</dbReference>
<dbReference type="FunFam" id="3.40.630.30:FF:000035">
    <property type="entry name" value="GNAT family N-acetyltransferase"/>
    <property type="match status" value="1"/>
</dbReference>
<sequence length="152" mass="17236">MIRWQTQAFADLDALTLYRILKLRVDIFVVEQHCPYPELDDKDLHPQSMHLLGWQQDTLVAYARVLPPGLSYPEASIGRVAVAESVRGSGMARVLMNKAIQHALQTWPDAGIQIGAQEYLQAFYTSLGFIPASDVYLEDGIPHLDMRFHQRT</sequence>
<dbReference type="InterPro" id="IPR016181">
    <property type="entry name" value="Acyl_CoA_acyltransferase"/>
</dbReference>
<organism evidence="4 5">
    <name type="scientific">Shewanella amazonensis (strain ATCC BAA-1098 / SB2B)</name>
    <dbReference type="NCBI Taxonomy" id="326297"/>
    <lineage>
        <taxon>Bacteria</taxon>
        <taxon>Pseudomonadati</taxon>
        <taxon>Pseudomonadota</taxon>
        <taxon>Gammaproteobacteria</taxon>
        <taxon>Alteromonadales</taxon>
        <taxon>Shewanellaceae</taxon>
        <taxon>Shewanella</taxon>
    </lineage>
</organism>
<dbReference type="KEGG" id="saz:Sama_0404"/>
<dbReference type="eggNOG" id="COG2153">
    <property type="taxonomic scope" value="Bacteria"/>
</dbReference>
<dbReference type="SUPFAM" id="SSF55729">
    <property type="entry name" value="Acyl-CoA N-acyltransferases (Nat)"/>
    <property type="match status" value="1"/>
</dbReference>
<proteinExistence type="inferred from homology"/>
<evidence type="ECO:0000313" key="4">
    <source>
        <dbReference type="EMBL" id="ABL98614.1"/>
    </source>
</evidence>
<evidence type="ECO:0000313" key="5">
    <source>
        <dbReference type="Proteomes" id="UP000009175"/>
    </source>
</evidence>
<name>A1S2K8_SHEAM</name>
<evidence type="ECO:0000256" key="2">
    <source>
        <dbReference type="ARBA" id="ARBA00072224"/>
    </source>
</evidence>
<dbReference type="EMBL" id="CP000507">
    <property type="protein sequence ID" value="ABL98614.1"/>
    <property type="molecule type" value="Genomic_DNA"/>
</dbReference>
<accession>A1S2K8</accession>
<feature type="domain" description="N-acetyltransferase" evidence="3">
    <location>
        <begin position="7"/>
        <end position="151"/>
    </location>
</feature>
<comment type="similarity">
    <text evidence="1">Belongs to the UPF0039 (ElaA) family.</text>
</comment>
<evidence type="ECO:0000259" key="3">
    <source>
        <dbReference type="PROSITE" id="PS51186"/>
    </source>
</evidence>
<dbReference type="CDD" id="cd04301">
    <property type="entry name" value="NAT_SF"/>
    <property type="match status" value="1"/>
</dbReference>
<dbReference type="GO" id="GO:0016747">
    <property type="term" value="F:acyltransferase activity, transferring groups other than amino-acyl groups"/>
    <property type="evidence" value="ECO:0007669"/>
    <property type="project" value="InterPro"/>
</dbReference>
<keyword evidence="5" id="KW-1185">Reference proteome</keyword>